<dbReference type="SUPFAM" id="SSF54106">
    <property type="entry name" value="LysM domain"/>
    <property type="match status" value="1"/>
</dbReference>
<organism evidence="2 3">
    <name type="scientific">Candidatus Limivivens intestinipullorum</name>
    <dbReference type="NCBI Taxonomy" id="2840858"/>
    <lineage>
        <taxon>Bacteria</taxon>
        <taxon>Bacillati</taxon>
        <taxon>Bacillota</taxon>
        <taxon>Clostridia</taxon>
        <taxon>Lachnospirales</taxon>
        <taxon>Lachnospiraceae</taxon>
        <taxon>Lachnospiraceae incertae sedis</taxon>
        <taxon>Candidatus Limivivens</taxon>
    </lineage>
</organism>
<protein>
    <submittedName>
        <fullName evidence="2">DUF3794 domain-containing protein</fullName>
    </submittedName>
</protein>
<dbReference type="InterPro" id="IPR036779">
    <property type="entry name" value="LysM_dom_sf"/>
</dbReference>
<dbReference type="PROSITE" id="PS51782">
    <property type="entry name" value="LYSM"/>
    <property type="match status" value="1"/>
</dbReference>
<reference evidence="2" key="2">
    <citation type="journal article" date="2021" name="PeerJ">
        <title>Extensive microbial diversity within the chicken gut microbiome revealed by metagenomics and culture.</title>
        <authorList>
            <person name="Gilroy R."/>
            <person name="Ravi A."/>
            <person name="Getino M."/>
            <person name="Pursley I."/>
            <person name="Horton D.L."/>
            <person name="Alikhan N.F."/>
            <person name="Baker D."/>
            <person name="Gharbi K."/>
            <person name="Hall N."/>
            <person name="Watson M."/>
            <person name="Adriaenssens E.M."/>
            <person name="Foster-Nyarko E."/>
            <person name="Jarju S."/>
            <person name="Secka A."/>
            <person name="Antonio M."/>
            <person name="Oren A."/>
            <person name="Chaudhuri R.R."/>
            <person name="La Ragione R."/>
            <person name="Hildebrand F."/>
            <person name="Pallen M.J."/>
        </authorList>
    </citation>
    <scope>NUCLEOTIDE SEQUENCE</scope>
    <source>
        <strain evidence="2">CHK190-19873</strain>
    </source>
</reference>
<dbReference type="Pfam" id="PF12673">
    <property type="entry name" value="SipL"/>
    <property type="match status" value="3"/>
</dbReference>
<comment type="caution">
    <text evidence="2">The sequence shown here is derived from an EMBL/GenBank/DDBJ whole genome shotgun (WGS) entry which is preliminary data.</text>
</comment>
<dbReference type="AlphaFoldDB" id="A0A9D1EVN0"/>
<reference evidence="2" key="1">
    <citation type="submission" date="2020-10" db="EMBL/GenBank/DDBJ databases">
        <authorList>
            <person name="Gilroy R."/>
        </authorList>
    </citation>
    <scope>NUCLEOTIDE SEQUENCE</scope>
    <source>
        <strain evidence="2">CHK190-19873</strain>
    </source>
</reference>
<dbReference type="CDD" id="cd00118">
    <property type="entry name" value="LysM"/>
    <property type="match status" value="1"/>
</dbReference>
<dbReference type="SMART" id="SM00257">
    <property type="entry name" value="LysM"/>
    <property type="match status" value="1"/>
</dbReference>
<dbReference type="Pfam" id="PF01476">
    <property type="entry name" value="LysM"/>
    <property type="match status" value="1"/>
</dbReference>
<name>A0A9D1EVN0_9FIRM</name>
<sequence length="524" mass="59259">MELLKKNIRMTWQKAKAVTQITLEEDRNVPDSRPDTESIIQTKGVVRLEEVKSSQGQIHIVGYLEVHILYTAENEAHTLHRLETKLPFDEMLNMEEAQAGDSIDLEKEIEDLNVHLINSRKLSIQAVVTFRASISDLYDAQAAVELHGVENLGTKTREIRPLSLTVQTRDILRVREEIPLASNKPNIGEILWENVQLRGTDIRVLDGKLDVRGELFVFVLYNADDGSGARQWMEAALPFQQILELSGAAPSNVPDVEIDLSSASIEAKADYDGEPRLLGMEAVLELSIRLFQEETVEILEDVYTPDMELIPQRKEETYESLVVRNFSKCRAGERMRLEAKKPRMLQICHSQGEVKVDDIRAEVRGLKVEGAVYVTILYVTSDDAMPFALMHGNIPFQHLIEVEGLNENCRYLLRASAEQLSATMIDSEEIEVKAGIDLNAFVVEQHKENCVFAVESQPLDLERIKELPSITGYIVQPGDCLWDIAKEWHTTMDRIREMNHLEGPIQPGMRLILSKKIGMGAQEA</sequence>
<accession>A0A9D1EVN0</accession>
<dbReference type="Gene3D" id="3.10.350.10">
    <property type="entry name" value="LysM domain"/>
    <property type="match status" value="1"/>
</dbReference>
<evidence type="ECO:0000259" key="1">
    <source>
        <dbReference type="PROSITE" id="PS51782"/>
    </source>
</evidence>
<dbReference type="InterPro" id="IPR018392">
    <property type="entry name" value="LysM"/>
</dbReference>
<proteinExistence type="predicted"/>
<dbReference type="InterPro" id="IPR024300">
    <property type="entry name" value="SipL_SPOCS_dom"/>
</dbReference>
<dbReference type="EMBL" id="DVIQ01000112">
    <property type="protein sequence ID" value="HIS33100.1"/>
    <property type="molecule type" value="Genomic_DNA"/>
</dbReference>
<evidence type="ECO:0000313" key="2">
    <source>
        <dbReference type="EMBL" id="HIS33100.1"/>
    </source>
</evidence>
<evidence type="ECO:0000313" key="3">
    <source>
        <dbReference type="Proteomes" id="UP000823935"/>
    </source>
</evidence>
<feature type="domain" description="LysM" evidence="1">
    <location>
        <begin position="471"/>
        <end position="519"/>
    </location>
</feature>
<gene>
    <name evidence="2" type="ORF">IAB44_16375</name>
</gene>
<dbReference type="Proteomes" id="UP000823935">
    <property type="component" value="Unassembled WGS sequence"/>
</dbReference>